<gene>
    <name evidence="2" type="ORF">NTEN_LOCUS5957</name>
</gene>
<proteinExistence type="predicted"/>
<evidence type="ECO:0000313" key="2">
    <source>
        <dbReference type="EMBL" id="CAA9999675.1"/>
    </source>
</evidence>
<feature type="compositionally biased region" description="Basic and acidic residues" evidence="1">
    <location>
        <begin position="407"/>
        <end position="420"/>
    </location>
</feature>
<dbReference type="Proteomes" id="UP000479000">
    <property type="component" value="Unassembled WGS sequence"/>
</dbReference>
<dbReference type="EMBL" id="CADCXU010009033">
    <property type="protein sequence ID" value="CAA9999675.1"/>
    <property type="molecule type" value="Genomic_DNA"/>
</dbReference>
<name>A0A6H5GBI9_9HEMI</name>
<sequence>MTSQLFSEYNYSRAICHPWLTSANREMPFVLTKAYARSYCLVFCRGSEAKYGKKGSTSLPKGMPNAKGDFRMKRRTINSRNDHDEVHVFVNAVLFRACWIEGVRYNAQFRRRRTNTSCRQKGEQSAVTTDVDCILEADCARVVRALVTEHPNIGLVQSGSHLRTMPVCVICTPSLRHFGFQEVRMVHKCQDPKIASHIERSNRQNPLQSLVVMICLQVQVLKGREFLIGAKRWQRFLAQVLSCSCSAICARRGGKRTICATDDEEASTVFLYDFSKSPGTYLLWRIYPSGILADLAGPSAPVVQQESLGSADICKDSFICTKICGKNSSAVRPQLDFEYIPKILNKLYSCMTGDRRPESLKSYWELPISAAGLRTGPSIALLSLYQPAVTPRRRFHQAMAPRGSKITSHESQSKEDDNARHEIRQITLL</sequence>
<protein>
    <submittedName>
        <fullName evidence="2">Uncharacterized protein</fullName>
    </submittedName>
</protein>
<reference evidence="2 3" key="1">
    <citation type="submission" date="2020-02" db="EMBL/GenBank/DDBJ databases">
        <authorList>
            <person name="Ferguson B K."/>
        </authorList>
    </citation>
    <scope>NUCLEOTIDE SEQUENCE [LARGE SCALE GENOMIC DNA]</scope>
</reference>
<dbReference type="AlphaFoldDB" id="A0A6H5GBI9"/>
<keyword evidence="3" id="KW-1185">Reference proteome</keyword>
<organism evidence="2 3">
    <name type="scientific">Nesidiocoris tenuis</name>
    <dbReference type="NCBI Taxonomy" id="355587"/>
    <lineage>
        <taxon>Eukaryota</taxon>
        <taxon>Metazoa</taxon>
        <taxon>Ecdysozoa</taxon>
        <taxon>Arthropoda</taxon>
        <taxon>Hexapoda</taxon>
        <taxon>Insecta</taxon>
        <taxon>Pterygota</taxon>
        <taxon>Neoptera</taxon>
        <taxon>Paraneoptera</taxon>
        <taxon>Hemiptera</taxon>
        <taxon>Heteroptera</taxon>
        <taxon>Panheteroptera</taxon>
        <taxon>Cimicomorpha</taxon>
        <taxon>Miridae</taxon>
        <taxon>Dicyphina</taxon>
        <taxon>Nesidiocoris</taxon>
    </lineage>
</organism>
<accession>A0A6H5GBI9</accession>
<feature type="region of interest" description="Disordered" evidence="1">
    <location>
        <begin position="398"/>
        <end position="420"/>
    </location>
</feature>
<evidence type="ECO:0000313" key="3">
    <source>
        <dbReference type="Proteomes" id="UP000479000"/>
    </source>
</evidence>
<evidence type="ECO:0000256" key="1">
    <source>
        <dbReference type="SAM" id="MobiDB-lite"/>
    </source>
</evidence>